<feature type="domain" description="Major facilitator superfamily (MFS) profile" evidence="5">
    <location>
        <begin position="199"/>
        <end position="422"/>
    </location>
</feature>
<dbReference type="PANTHER" id="PTHR23521">
    <property type="entry name" value="TRANSPORTER MFS SUPERFAMILY"/>
    <property type="match status" value="1"/>
</dbReference>
<dbReference type="FunCoup" id="A0A395JLE1">
    <property type="interactions" value="31"/>
</dbReference>
<gene>
    <name evidence="6" type="ORF">DFR28_10278</name>
</gene>
<feature type="transmembrane region" description="Helical" evidence="4">
    <location>
        <begin position="198"/>
        <end position="223"/>
    </location>
</feature>
<evidence type="ECO:0000256" key="4">
    <source>
        <dbReference type="SAM" id="Phobius"/>
    </source>
</evidence>
<proteinExistence type="predicted"/>
<keyword evidence="2 4" id="KW-1133">Transmembrane helix</keyword>
<feature type="transmembrane region" description="Helical" evidence="4">
    <location>
        <begin position="290"/>
        <end position="314"/>
    </location>
</feature>
<protein>
    <submittedName>
        <fullName evidence="6">Putative MFS family arabinose efflux permease</fullName>
    </submittedName>
</protein>
<dbReference type="GO" id="GO:0005886">
    <property type="term" value="C:plasma membrane"/>
    <property type="evidence" value="ECO:0007669"/>
    <property type="project" value="TreeGrafter"/>
</dbReference>
<evidence type="ECO:0000259" key="5">
    <source>
        <dbReference type="PROSITE" id="PS50850"/>
    </source>
</evidence>
<keyword evidence="1 4" id="KW-0812">Transmembrane</keyword>
<accession>A0A395JLE1</accession>
<feature type="transmembrane region" description="Helical" evidence="4">
    <location>
        <begin position="98"/>
        <end position="119"/>
    </location>
</feature>
<dbReference type="GO" id="GO:0022857">
    <property type="term" value="F:transmembrane transporter activity"/>
    <property type="evidence" value="ECO:0007669"/>
    <property type="project" value="InterPro"/>
</dbReference>
<name>A0A395JLE1_9GAMM</name>
<organism evidence="6 7">
    <name type="scientific">Arenicella xantha</name>
    <dbReference type="NCBI Taxonomy" id="644221"/>
    <lineage>
        <taxon>Bacteria</taxon>
        <taxon>Pseudomonadati</taxon>
        <taxon>Pseudomonadota</taxon>
        <taxon>Gammaproteobacteria</taxon>
        <taxon>Arenicellales</taxon>
        <taxon>Arenicellaceae</taxon>
        <taxon>Arenicella</taxon>
    </lineage>
</organism>
<keyword evidence="7" id="KW-1185">Reference proteome</keyword>
<dbReference type="EMBL" id="QNRT01000002">
    <property type="protein sequence ID" value="RBP50667.1"/>
    <property type="molecule type" value="Genomic_DNA"/>
</dbReference>
<sequence length="422" mass="44555">MKSTLLSIAALLFGVAILLTGQGLQGALVPTRAALESFPTATIGAIGAAYFLGFMIGCLRGGVLISAVGHVRVFAAMTALASATPLLLGLWTDPWFWSVLRFLTGFCFAVLYIVIESWLNGIATNKTRGLIFSVYVFITLTVMAIGQMMLLLYDPQALQLFVIASILVSVAAIPVALSRSEAPVKPRAVRIDLRRLISISRAGTASCFAAGLTNGSFWAVSAIFATQYTGDTDSAAWYMTAGVIGGAVCQWPLGYLSDRVERRKVLIGTALGAGLLSIFIVLAGRQLSEIQLMMFGVLWGGMAFPLYSVAVALTNDYAKPYEYVRVSSGLLLIYGIGAVIGPILSSILMGTLGPTGLYVFCAAVYALLCAVIAQTMNRPPATDEAQCDFSDAIASVYTASNVLQSSDSGLTNDQRANASGAK</sequence>
<feature type="transmembrane region" description="Helical" evidence="4">
    <location>
        <begin position="158"/>
        <end position="177"/>
    </location>
</feature>
<reference evidence="6 7" key="1">
    <citation type="submission" date="2018-06" db="EMBL/GenBank/DDBJ databases">
        <title>Genomic Encyclopedia of Type Strains, Phase IV (KMG-IV): sequencing the most valuable type-strain genomes for metagenomic binning, comparative biology and taxonomic classification.</title>
        <authorList>
            <person name="Goeker M."/>
        </authorList>
    </citation>
    <scope>NUCLEOTIDE SEQUENCE [LARGE SCALE GENOMIC DNA]</scope>
    <source>
        <strain evidence="6 7">DSM 24032</strain>
    </source>
</reference>
<dbReference type="PANTHER" id="PTHR23521:SF3">
    <property type="entry name" value="MFS TRANSPORTER"/>
    <property type="match status" value="1"/>
</dbReference>
<dbReference type="Proteomes" id="UP000253083">
    <property type="component" value="Unassembled WGS sequence"/>
</dbReference>
<feature type="transmembrane region" description="Helical" evidence="4">
    <location>
        <begin position="235"/>
        <end position="253"/>
    </location>
</feature>
<evidence type="ECO:0000256" key="1">
    <source>
        <dbReference type="ARBA" id="ARBA00022692"/>
    </source>
</evidence>
<evidence type="ECO:0000313" key="6">
    <source>
        <dbReference type="EMBL" id="RBP50667.1"/>
    </source>
</evidence>
<dbReference type="Pfam" id="PF07690">
    <property type="entry name" value="MFS_1"/>
    <property type="match status" value="2"/>
</dbReference>
<dbReference type="PROSITE" id="PS50850">
    <property type="entry name" value="MFS"/>
    <property type="match status" value="1"/>
</dbReference>
<feature type="transmembrane region" description="Helical" evidence="4">
    <location>
        <begin position="131"/>
        <end position="152"/>
    </location>
</feature>
<dbReference type="InParanoid" id="A0A395JLE1"/>
<feature type="transmembrane region" description="Helical" evidence="4">
    <location>
        <begin position="71"/>
        <end position="92"/>
    </location>
</feature>
<dbReference type="CDD" id="cd17477">
    <property type="entry name" value="MFS_YcaD_like"/>
    <property type="match status" value="1"/>
</dbReference>
<dbReference type="RefSeq" id="WP_113953510.1">
    <property type="nucleotide sequence ID" value="NZ_QNRT01000002.1"/>
</dbReference>
<evidence type="ECO:0000313" key="7">
    <source>
        <dbReference type="Proteomes" id="UP000253083"/>
    </source>
</evidence>
<dbReference type="AlphaFoldDB" id="A0A395JLE1"/>
<dbReference type="InterPro" id="IPR036259">
    <property type="entry name" value="MFS_trans_sf"/>
</dbReference>
<keyword evidence="3 4" id="KW-0472">Membrane</keyword>
<dbReference type="InterPro" id="IPR047200">
    <property type="entry name" value="MFS_YcaD-like"/>
</dbReference>
<feature type="transmembrane region" description="Helical" evidence="4">
    <location>
        <begin position="355"/>
        <end position="373"/>
    </location>
</feature>
<feature type="transmembrane region" description="Helical" evidence="4">
    <location>
        <begin position="326"/>
        <end position="349"/>
    </location>
</feature>
<feature type="transmembrane region" description="Helical" evidence="4">
    <location>
        <begin position="42"/>
        <end position="59"/>
    </location>
</feature>
<feature type="transmembrane region" description="Helical" evidence="4">
    <location>
        <begin position="265"/>
        <end position="284"/>
    </location>
</feature>
<comment type="caution">
    <text evidence="6">The sequence shown here is derived from an EMBL/GenBank/DDBJ whole genome shotgun (WGS) entry which is preliminary data.</text>
</comment>
<dbReference type="Gene3D" id="1.20.1250.20">
    <property type="entry name" value="MFS general substrate transporter like domains"/>
    <property type="match status" value="2"/>
</dbReference>
<dbReference type="OrthoDB" id="9810614at2"/>
<dbReference type="InterPro" id="IPR011701">
    <property type="entry name" value="MFS"/>
</dbReference>
<evidence type="ECO:0000256" key="3">
    <source>
        <dbReference type="ARBA" id="ARBA00023136"/>
    </source>
</evidence>
<evidence type="ECO:0000256" key="2">
    <source>
        <dbReference type="ARBA" id="ARBA00022989"/>
    </source>
</evidence>
<dbReference type="InterPro" id="IPR020846">
    <property type="entry name" value="MFS_dom"/>
</dbReference>
<dbReference type="SUPFAM" id="SSF103473">
    <property type="entry name" value="MFS general substrate transporter"/>
    <property type="match status" value="1"/>
</dbReference>